<dbReference type="InterPro" id="IPR000182">
    <property type="entry name" value="GNAT_dom"/>
</dbReference>
<proteinExistence type="inferred from homology"/>
<dbReference type="PANTHER" id="PTHR43335:SF2">
    <property type="entry name" value="ABC TRANSPORTER, ATP-BINDING PROTEIN"/>
    <property type="match status" value="1"/>
</dbReference>
<dbReference type="GO" id="GO:0016020">
    <property type="term" value="C:membrane"/>
    <property type="evidence" value="ECO:0007669"/>
    <property type="project" value="UniProtKB-SubCell"/>
</dbReference>
<dbReference type="PANTHER" id="PTHR43335">
    <property type="entry name" value="ABC TRANSPORTER, ATP-BINDING PROTEIN"/>
    <property type="match status" value="1"/>
</dbReference>
<keyword evidence="3" id="KW-0813">Transport</keyword>
<dbReference type="InterPro" id="IPR017871">
    <property type="entry name" value="ABC_transporter-like_CS"/>
</dbReference>
<dbReference type="InterPro" id="IPR016181">
    <property type="entry name" value="Acyl_CoA_acyltransferase"/>
</dbReference>
<dbReference type="AlphaFoldDB" id="A0AA38XWI6"/>
<dbReference type="Gene3D" id="3.40.630.30">
    <property type="match status" value="1"/>
</dbReference>
<dbReference type="PROSITE" id="PS50893">
    <property type="entry name" value="ABC_TRANSPORTER_2"/>
    <property type="match status" value="1"/>
</dbReference>
<dbReference type="EMBL" id="JAPDRN010000084">
    <property type="protein sequence ID" value="KAJ9626029.1"/>
    <property type="molecule type" value="Genomic_DNA"/>
</dbReference>
<evidence type="ECO:0000313" key="8">
    <source>
        <dbReference type="EMBL" id="KAJ9626029.1"/>
    </source>
</evidence>
<evidence type="ECO:0000259" key="6">
    <source>
        <dbReference type="PROSITE" id="PS50893"/>
    </source>
</evidence>
<comment type="similarity">
    <text evidence="2">Belongs to the ABC transporter superfamily.</text>
</comment>
<dbReference type="InterPro" id="IPR003593">
    <property type="entry name" value="AAA+_ATPase"/>
</dbReference>
<dbReference type="PROSITE" id="PS51186">
    <property type="entry name" value="GNAT"/>
    <property type="match status" value="1"/>
</dbReference>
<dbReference type="CDD" id="cd03264">
    <property type="entry name" value="ABC_drug_resistance_like"/>
    <property type="match status" value="1"/>
</dbReference>
<accession>A0AA38XWI6</accession>
<keyword evidence="4" id="KW-0547">Nucleotide-binding</keyword>
<organism evidence="8">
    <name type="scientific">Knufia peltigerae</name>
    <dbReference type="NCBI Taxonomy" id="1002370"/>
    <lineage>
        <taxon>Eukaryota</taxon>
        <taxon>Fungi</taxon>
        <taxon>Dikarya</taxon>
        <taxon>Ascomycota</taxon>
        <taxon>Pezizomycotina</taxon>
        <taxon>Eurotiomycetes</taxon>
        <taxon>Chaetothyriomycetidae</taxon>
        <taxon>Chaetothyriales</taxon>
        <taxon>Trichomeriaceae</taxon>
        <taxon>Knufia</taxon>
    </lineage>
</organism>
<dbReference type="SUPFAM" id="SSF52540">
    <property type="entry name" value="P-loop containing nucleoside triphosphate hydrolases"/>
    <property type="match status" value="1"/>
</dbReference>
<dbReference type="Pfam" id="PF00005">
    <property type="entry name" value="ABC_tran"/>
    <property type="match status" value="1"/>
</dbReference>
<dbReference type="GO" id="GO:0016887">
    <property type="term" value="F:ATP hydrolysis activity"/>
    <property type="evidence" value="ECO:0007669"/>
    <property type="project" value="InterPro"/>
</dbReference>
<dbReference type="SUPFAM" id="SSF55729">
    <property type="entry name" value="Acyl-CoA N-acyltransferases (Nat)"/>
    <property type="match status" value="1"/>
</dbReference>
<dbReference type="GO" id="GO:0005524">
    <property type="term" value="F:ATP binding"/>
    <property type="evidence" value="ECO:0007669"/>
    <property type="project" value="UniProtKB-KW"/>
</dbReference>
<feature type="domain" description="ABC transporter" evidence="6">
    <location>
        <begin position="164"/>
        <end position="399"/>
    </location>
</feature>
<dbReference type="GO" id="GO:0016747">
    <property type="term" value="F:acyltransferase activity, transferring groups other than amino-acyl groups"/>
    <property type="evidence" value="ECO:0007669"/>
    <property type="project" value="InterPro"/>
</dbReference>
<dbReference type="InterPro" id="IPR027417">
    <property type="entry name" value="P-loop_NTPase"/>
</dbReference>
<evidence type="ECO:0000259" key="7">
    <source>
        <dbReference type="PROSITE" id="PS51186"/>
    </source>
</evidence>
<feature type="domain" description="N-acetyltransferase" evidence="7">
    <location>
        <begin position="1"/>
        <end position="150"/>
    </location>
</feature>
<dbReference type="InterPro" id="IPR003439">
    <property type="entry name" value="ABC_transporter-like_ATP-bd"/>
</dbReference>
<keyword evidence="5" id="KW-0067">ATP-binding</keyword>
<protein>
    <recommendedName>
        <fullName evidence="9">Multidrug ABC transporter ATP-binding protein</fullName>
    </recommendedName>
</protein>
<reference evidence="8" key="1">
    <citation type="submission" date="2022-10" db="EMBL/GenBank/DDBJ databases">
        <title>Culturing micro-colonial fungi from biological soil crusts in the Mojave desert and describing Neophaeococcomyces mojavensis, and introducing the new genera and species Taxawa tesnikishii.</title>
        <authorList>
            <person name="Kurbessoian T."/>
            <person name="Stajich J.E."/>
        </authorList>
    </citation>
    <scope>NUCLEOTIDE SEQUENCE</scope>
    <source>
        <strain evidence="8">TK_35</strain>
    </source>
</reference>
<dbReference type="SMART" id="SM00382">
    <property type="entry name" value="AAA"/>
    <property type="match status" value="1"/>
</dbReference>
<evidence type="ECO:0000256" key="1">
    <source>
        <dbReference type="ARBA" id="ARBA00004141"/>
    </source>
</evidence>
<gene>
    <name evidence="8" type="ORF">H2204_010151</name>
</gene>
<dbReference type="Pfam" id="PF13302">
    <property type="entry name" value="Acetyltransf_3"/>
    <property type="match status" value="1"/>
</dbReference>
<evidence type="ECO:0000256" key="3">
    <source>
        <dbReference type="ARBA" id="ARBA00022448"/>
    </source>
</evidence>
<evidence type="ECO:0000256" key="5">
    <source>
        <dbReference type="ARBA" id="ARBA00022840"/>
    </source>
</evidence>
<dbReference type="Gene3D" id="3.40.50.300">
    <property type="entry name" value="P-loop containing nucleotide triphosphate hydrolases"/>
    <property type="match status" value="1"/>
</dbReference>
<comment type="subcellular location">
    <subcellularLocation>
        <location evidence="1">Membrane</location>
        <topology evidence="1">Multi-pass membrane protein</topology>
    </subcellularLocation>
</comment>
<name>A0AA38XWI6_9EURO</name>
<evidence type="ECO:0000256" key="2">
    <source>
        <dbReference type="ARBA" id="ARBA00005417"/>
    </source>
</evidence>
<sequence length="461" mass="49732">MLIPASAHDVRALLSCTDTAEDAVAPPEVIAMLADLTASIEPQFSPAAWRIVEAARTVGLLSLTRAPQAGVLTLGYGIAPAHQGRGLAGAALAEFVQWAWTQPRIHVLTAETAVDNLPSQAVLRRNGFCTVGQRVDAEDGGHDAAAVQRDKQQINTRKGVRRMLKIDSLSKTYANGVHALNGVTLDIPRGMFGLLGPNGAGKSSLMRTLATLQEADSGSATLSIPGESPIDVLRDKDAVRRRLGYLPQDFGVYPKVSALDLLEHFAVLKGLTQRGPRREVVDGLLQQVNLWDARKRKLGTYSGGMRQRFGIAQALLGDPRLVIVDEPTAGLDPEERNRFLNLLAAIGENVAVILSTHIVEDVTDLCPTMAIMNKGQVLLTGRPTDAIEALQQQVWRKQVDPSELADHEARYTVLSSRLVGGRPVIHVHSASDPGDGFAPVAPDLEDVYFQRLRLQARARAA</sequence>
<evidence type="ECO:0000256" key="4">
    <source>
        <dbReference type="ARBA" id="ARBA00022741"/>
    </source>
</evidence>
<comment type="caution">
    <text evidence="8">The sequence shown here is derived from an EMBL/GenBank/DDBJ whole genome shotgun (WGS) entry which is preliminary data.</text>
</comment>
<dbReference type="PROSITE" id="PS00211">
    <property type="entry name" value="ABC_TRANSPORTER_1"/>
    <property type="match status" value="1"/>
</dbReference>
<evidence type="ECO:0008006" key="9">
    <source>
        <dbReference type="Google" id="ProtNLM"/>
    </source>
</evidence>